<comment type="function">
    <text evidence="7">Part of the MsrPQ system that repairs oxidized periplasmic proteins containing methionine sulfoxide residues (Met-O), using respiratory chain electrons. Thus protects these proteins from oxidative-stress damage caused by reactive species of oxygen and chlorine generated by the host defense mechanisms. MsrPQ is essential for the maintenance of envelope integrity under bleach stress, rescuing a wide series of structurally unrelated periplasmic proteins from methionine oxidation. MsrQ provides electrons for reduction to the reductase catalytic subunit MsrP, using the quinone pool of the respiratory chain.</text>
</comment>
<proteinExistence type="inferred from homology"/>
<dbReference type="HOGENOM" id="CLU_080662_0_1_4"/>
<comment type="cofactor">
    <cofactor evidence="7">
        <name>heme b</name>
        <dbReference type="ChEBI" id="CHEBI:60344"/>
    </cofactor>
    <text evidence="7">Binds 1 heme b (iron(II)-protoporphyrin IX) group per subunit.</text>
</comment>
<dbReference type="InterPro" id="IPR022837">
    <property type="entry name" value="MsrQ-like"/>
</dbReference>
<dbReference type="GO" id="GO:0016679">
    <property type="term" value="F:oxidoreductase activity, acting on diphenols and related substances as donors"/>
    <property type="evidence" value="ECO:0007669"/>
    <property type="project" value="TreeGrafter"/>
</dbReference>
<evidence type="ECO:0000313" key="9">
    <source>
        <dbReference type="EMBL" id="AIY39595.1"/>
    </source>
</evidence>
<dbReference type="NCBIfam" id="NF003836">
    <property type="entry name" value="PRK05419.2-3"/>
    <property type="match status" value="1"/>
</dbReference>
<keyword evidence="2 7" id="KW-0813">Transport</keyword>
<keyword evidence="7" id="KW-0288">FMN</keyword>
<comment type="subunit">
    <text evidence="7">Heterodimer of a catalytic subunit (MsrP) and a heme-binding subunit (MsrQ).</text>
</comment>
<dbReference type="InterPro" id="IPR013130">
    <property type="entry name" value="Fe3_Rdtase_TM_dom"/>
</dbReference>
<comment type="similarity">
    <text evidence="7">Belongs to the MsrQ family.</text>
</comment>
<reference evidence="10" key="1">
    <citation type="journal article" date="2014" name="Soil Biol. Biochem.">
        <title>Structure and function of bacterial communities in ageing soils: Insights from the Mendocino ecological staircase.</title>
        <authorList>
            <person name="Uroz S."/>
            <person name="Tech J.J."/>
            <person name="Sawaya N.A."/>
            <person name="Frey-Klett P."/>
            <person name="Leveau J.H.J."/>
        </authorList>
    </citation>
    <scope>NUCLEOTIDE SEQUENCE [LARGE SCALE GENOMIC DNA]</scope>
    <source>
        <strain evidence="10">Cal35</strain>
    </source>
</reference>
<evidence type="ECO:0000256" key="6">
    <source>
        <dbReference type="ARBA" id="ARBA00023136"/>
    </source>
</evidence>
<dbReference type="KEGG" id="care:LT85_0435"/>
<sequence>MFNPSPKQFKFIKALLFVLALLPAVRLLVFGFTDRLGANPIEFITRSSGDWTLYFLCITLVVTPLRRFTNWNWLIKLRRMIGLFAFFYGSLHFTTFLWFDHFFDIAEMLKDVVKRPFITVGFIAFVMLLPLALTSTNGMIRRLGGKRWQWLHRSVYAVAMLGILHFWWMRAGKHNFEKPILFGTIVAALLLIRVYFAWRNRGDGAAKSRTAVQKRQVTPTLT</sequence>
<evidence type="ECO:0000259" key="8">
    <source>
        <dbReference type="Pfam" id="PF01794"/>
    </source>
</evidence>
<dbReference type="PANTHER" id="PTHR36964:SF1">
    <property type="entry name" value="PROTEIN-METHIONINE-SULFOXIDE REDUCTASE HEME-BINDING SUBUNIT MSRQ"/>
    <property type="match status" value="1"/>
</dbReference>
<keyword evidence="5 7" id="KW-0408">Iron</keyword>
<dbReference type="RefSeq" id="WP_038484726.1">
    <property type="nucleotide sequence ID" value="NZ_CP009962.1"/>
</dbReference>
<keyword evidence="10" id="KW-1185">Reference proteome</keyword>
<evidence type="ECO:0000256" key="2">
    <source>
        <dbReference type="ARBA" id="ARBA00022448"/>
    </source>
</evidence>
<keyword evidence="7" id="KW-0349">Heme</keyword>
<evidence type="ECO:0000256" key="3">
    <source>
        <dbReference type="ARBA" id="ARBA00022692"/>
    </source>
</evidence>
<dbReference type="GO" id="GO:0009055">
    <property type="term" value="F:electron transfer activity"/>
    <property type="evidence" value="ECO:0007669"/>
    <property type="project" value="UniProtKB-UniRule"/>
</dbReference>
<dbReference type="HAMAP" id="MF_01207">
    <property type="entry name" value="MsrQ"/>
    <property type="match status" value="1"/>
</dbReference>
<dbReference type="EMBL" id="CP009962">
    <property type="protein sequence ID" value="AIY39595.1"/>
    <property type="molecule type" value="Genomic_DNA"/>
</dbReference>
<feature type="transmembrane region" description="Helical" evidence="7">
    <location>
        <begin position="150"/>
        <end position="168"/>
    </location>
</feature>
<keyword evidence="7" id="KW-0479">Metal-binding</keyword>
<dbReference type="OrthoDB" id="9788328at2"/>
<comment type="cofactor">
    <cofactor evidence="7">
        <name>FMN</name>
        <dbReference type="ChEBI" id="CHEBI:58210"/>
    </cofactor>
    <text evidence="7">Binds 1 FMN per subunit.</text>
</comment>
<dbReference type="PANTHER" id="PTHR36964">
    <property type="entry name" value="PROTEIN-METHIONINE-SULFOXIDE REDUCTASE HEME-BINDING SUBUNIT MSRQ"/>
    <property type="match status" value="1"/>
</dbReference>
<evidence type="ECO:0000256" key="4">
    <source>
        <dbReference type="ARBA" id="ARBA00022989"/>
    </source>
</evidence>
<accession>A0A0A1F711</accession>
<feature type="domain" description="Ferric oxidoreductase" evidence="8">
    <location>
        <begin position="51"/>
        <end position="162"/>
    </location>
</feature>
<dbReference type="GO" id="GO:0030091">
    <property type="term" value="P:protein repair"/>
    <property type="evidence" value="ECO:0007669"/>
    <property type="project" value="UniProtKB-UniRule"/>
</dbReference>
<dbReference type="GO" id="GO:0010181">
    <property type="term" value="F:FMN binding"/>
    <property type="evidence" value="ECO:0007669"/>
    <property type="project" value="UniProtKB-UniRule"/>
</dbReference>
<dbReference type="GO" id="GO:0046872">
    <property type="term" value="F:metal ion binding"/>
    <property type="evidence" value="ECO:0007669"/>
    <property type="project" value="UniProtKB-KW"/>
</dbReference>
<evidence type="ECO:0000256" key="1">
    <source>
        <dbReference type="ARBA" id="ARBA00004141"/>
    </source>
</evidence>
<name>A0A0A1F711_9BURK</name>
<dbReference type="Pfam" id="PF01794">
    <property type="entry name" value="Ferric_reduct"/>
    <property type="match status" value="1"/>
</dbReference>
<comment type="subcellular location">
    <subcellularLocation>
        <location evidence="7">Cell membrane</location>
        <topology evidence="7">Multi-pass membrane protein</topology>
    </subcellularLocation>
    <subcellularLocation>
        <location evidence="1">Membrane</location>
        <topology evidence="1">Multi-pass membrane protein</topology>
    </subcellularLocation>
</comment>
<dbReference type="AlphaFoldDB" id="A0A0A1F711"/>
<feature type="transmembrane region" description="Helical" evidence="7">
    <location>
        <begin position="51"/>
        <end position="68"/>
    </location>
</feature>
<dbReference type="GO" id="GO:0020037">
    <property type="term" value="F:heme binding"/>
    <property type="evidence" value="ECO:0007669"/>
    <property type="project" value="UniProtKB-UniRule"/>
</dbReference>
<dbReference type="Proteomes" id="UP000030302">
    <property type="component" value="Chromosome"/>
</dbReference>
<keyword evidence="7" id="KW-1003">Cell membrane</keyword>
<feature type="transmembrane region" description="Helical" evidence="7">
    <location>
        <begin position="119"/>
        <end position="138"/>
    </location>
</feature>
<feature type="transmembrane region" description="Helical" evidence="7">
    <location>
        <begin position="80"/>
        <end position="99"/>
    </location>
</feature>
<evidence type="ECO:0000256" key="5">
    <source>
        <dbReference type="ARBA" id="ARBA00023004"/>
    </source>
</evidence>
<keyword evidence="6 7" id="KW-0472">Membrane</keyword>
<protein>
    <recommendedName>
        <fullName evidence="7">Protein-methionine-sulfoxide reductase heme-binding subunit MsrQ</fullName>
    </recommendedName>
    <alternativeName>
        <fullName evidence="7">Flavocytochrome MsrQ</fullName>
    </alternativeName>
</protein>
<organism evidence="9 10">
    <name type="scientific">Collimonas arenae</name>
    <dbReference type="NCBI Taxonomy" id="279058"/>
    <lineage>
        <taxon>Bacteria</taxon>
        <taxon>Pseudomonadati</taxon>
        <taxon>Pseudomonadota</taxon>
        <taxon>Betaproteobacteria</taxon>
        <taxon>Burkholderiales</taxon>
        <taxon>Oxalobacteraceae</taxon>
        <taxon>Collimonas</taxon>
    </lineage>
</organism>
<dbReference type="GO" id="GO:0005886">
    <property type="term" value="C:plasma membrane"/>
    <property type="evidence" value="ECO:0007669"/>
    <property type="project" value="UniProtKB-SubCell"/>
</dbReference>
<keyword evidence="7" id="KW-0249">Electron transport</keyword>
<evidence type="ECO:0000256" key="7">
    <source>
        <dbReference type="HAMAP-Rule" id="MF_01207"/>
    </source>
</evidence>
<comment type="caution">
    <text evidence="7">Lacks conserved residue(s) required for the propagation of feature annotation.</text>
</comment>
<keyword evidence="7" id="KW-0285">Flavoprotein</keyword>
<feature type="transmembrane region" description="Helical" evidence="7">
    <location>
        <begin position="180"/>
        <end position="198"/>
    </location>
</feature>
<keyword evidence="4 7" id="KW-1133">Transmembrane helix</keyword>
<gene>
    <name evidence="7" type="primary">msrQ</name>
    <name evidence="9" type="ORF">LT85_0435</name>
</gene>
<dbReference type="STRING" id="279058.LT85_0435"/>
<keyword evidence="3 7" id="KW-0812">Transmembrane</keyword>
<evidence type="ECO:0000313" key="10">
    <source>
        <dbReference type="Proteomes" id="UP000030302"/>
    </source>
</evidence>